<feature type="repeat" description="ANK" evidence="1">
    <location>
        <begin position="77"/>
        <end position="109"/>
    </location>
</feature>
<dbReference type="Pfam" id="PF00644">
    <property type="entry name" value="PARP"/>
    <property type="match status" value="1"/>
</dbReference>
<evidence type="ECO:0000259" key="4">
    <source>
        <dbReference type="PROSITE" id="PS50011"/>
    </source>
</evidence>
<dbReference type="GeneID" id="5896196"/>
<proteinExistence type="predicted"/>
<keyword evidence="2" id="KW-0808">Transferase</keyword>
<feature type="domain" description="Protein kinase" evidence="4">
    <location>
        <begin position="529"/>
        <end position="825"/>
    </location>
</feature>
<dbReference type="PROSITE" id="PS50088">
    <property type="entry name" value="ANK_REPEAT"/>
    <property type="match status" value="2"/>
</dbReference>
<dbReference type="KEGG" id="mbr:MONBRDRAFT_12993"/>
<dbReference type="SUPFAM" id="SSF56112">
    <property type="entry name" value="Protein kinase-like (PK-like)"/>
    <property type="match status" value="1"/>
</dbReference>
<dbReference type="PROSITE" id="PS50297">
    <property type="entry name" value="ANK_REP_REGION"/>
    <property type="match status" value="2"/>
</dbReference>
<keyword evidence="2" id="KW-0328">Glycosyltransferase</keyword>
<dbReference type="GO" id="GO:0005524">
    <property type="term" value="F:ATP binding"/>
    <property type="evidence" value="ECO:0007669"/>
    <property type="project" value="InterPro"/>
</dbReference>
<dbReference type="InParanoid" id="A9VDZ1"/>
<dbReference type="OMA" id="MINSMCE"/>
<dbReference type="PANTHER" id="PTHR24144">
    <property type="entry name" value="ANKYRIN REPEAT DOMAIN-CONTAINING PROTEIN 49"/>
    <property type="match status" value="1"/>
</dbReference>
<evidence type="ECO:0000256" key="1">
    <source>
        <dbReference type="PROSITE-ProRule" id="PRU00023"/>
    </source>
</evidence>
<gene>
    <name evidence="6" type="ORF">MONBRDRAFT_12993</name>
</gene>
<feature type="repeat" description="ANK" evidence="1">
    <location>
        <begin position="44"/>
        <end position="76"/>
    </location>
</feature>
<evidence type="ECO:0000313" key="7">
    <source>
        <dbReference type="Proteomes" id="UP000001357"/>
    </source>
</evidence>
<dbReference type="eggNOG" id="KOG0575">
    <property type="taxonomic scope" value="Eukaryota"/>
</dbReference>
<evidence type="ECO:0000256" key="3">
    <source>
        <dbReference type="SAM" id="Coils"/>
    </source>
</evidence>
<dbReference type="STRING" id="81824.A9VDZ1"/>
<keyword evidence="3" id="KW-0175">Coiled coil</keyword>
<keyword evidence="1" id="KW-0040">ANK repeat</keyword>
<dbReference type="PRINTS" id="PR01415">
    <property type="entry name" value="ANKYRIN"/>
</dbReference>
<dbReference type="SMART" id="SM00220">
    <property type="entry name" value="S_TKc"/>
    <property type="match status" value="1"/>
</dbReference>
<dbReference type="GO" id="GO:0003950">
    <property type="term" value="F:NAD+ poly-ADP-ribosyltransferase activity"/>
    <property type="evidence" value="ECO:0007669"/>
    <property type="project" value="UniProtKB-UniRule"/>
</dbReference>
<dbReference type="SUPFAM" id="SSF56399">
    <property type="entry name" value="ADP-ribosylation"/>
    <property type="match status" value="1"/>
</dbReference>
<dbReference type="Pfam" id="PF12796">
    <property type="entry name" value="Ank_2"/>
    <property type="match status" value="1"/>
</dbReference>
<dbReference type="SMART" id="SM00248">
    <property type="entry name" value="ANK"/>
    <property type="match status" value="2"/>
</dbReference>
<dbReference type="GO" id="GO:0004672">
    <property type="term" value="F:protein kinase activity"/>
    <property type="evidence" value="ECO:0007669"/>
    <property type="project" value="InterPro"/>
</dbReference>
<dbReference type="PROSITE" id="PS50011">
    <property type="entry name" value="PROTEIN_KINASE_DOM"/>
    <property type="match status" value="1"/>
</dbReference>
<feature type="coiled-coil region" evidence="3">
    <location>
        <begin position="452"/>
        <end position="479"/>
    </location>
</feature>
<dbReference type="InterPro" id="IPR000719">
    <property type="entry name" value="Prot_kinase_dom"/>
</dbReference>
<reference evidence="6 7" key="1">
    <citation type="journal article" date="2008" name="Nature">
        <title>The genome of the choanoflagellate Monosiga brevicollis and the origin of metazoans.</title>
        <authorList>
            <consortium name="JGI Sequencing"/>
            <person name="King N."/>
            <person name="Westbrook M.J."/>
            <person name="Young S.L."/>
            <person name="Kuo A."/>
            <person name="Abedin M."/>
            <person name="Chapman J."/>
            <person name="Fairclough S."/>
            <person name="Hellsten U."/>
            <person name="Isogai Y."/>
            <person name="Letunic I."/>
            <person name="Marr M."/>
            <person name="Pincus D."/>
            <person name="Putnam N."/>
            <person name="Rokas A."/>
            <person name="Wright K.J."/>
            <person name="Zuzow R."/>
            <person name="Dirks W."/>
            <person name="Good M."/>
            <person name="Goodstein D."/>
            <person name="Lemons D."/>
            <person name="Li W."/>
            <person name="Lyons J.B."/>
            <person name="Morris A."/>
            <person name="Nichols S."/>
            <person name="Richter D.J."/>
            <person name="Salamov A."/>
            <person name="Bork P."/>
            <person name="Lim W.A."/>
            <person name="Manning G."/>
            <person name="Miller W.T."/>
            <person name="McGinnis W."/>
            <person name="Shapiro H."/>
            <person name="Tjian R."/>
            <person name="Grigoriev I.V."/>
            <person name="Rokhsar D."/>
        </authorList>
    </citation>
    <scope>NUCLEOTIDE SEQUENCE [LARGE SCALE GENOMIC DNA]</scope>
    <source>
        <strain evidence="7">MX1 / ATCC 50154</strain>
    </source>
</reference>
<dbReference type="Gene3D" id="3.90.228.10">
    <property type="match status" value="1"/>
</dbReference>
<dbReference type="EC" id="2.4.2.-" evidence="2"/>
<evidence type="ECO:0000259" key="5">
    <source>
        <dbReference type="PROSITE" id="PS51059"/>
    </source>
</evidence>
<dbReference type="InterPro" id="IPR012317">
    <property type="entry name" value="Poly(ADP-ribose)pol_cat_dom"/>
</dbReference>
<protein>
    <recommendedName>
        <fullName evidence="2">Poly [ADP-ribose] polymerase</fullName>
        <shortName evidence="2">PARP</shortName>
        <ecNumber evidence="2">2.4.2.-</ecNumber>
    </recommendedName>
</protein>
<dbReference type="Gene3D" id="1.10.510.10">
    <property type="entry name" value="Transferase(Phosphotransferase) domain 1"/>
    <property type="match status" value="1"/>
</dbReference>
<keyword evidence="2" id="KW-0520">NAD</keyword>
<dbReference type="PROSITE" id="PS00108">
    <property type="entry name" value="PROTEIN_KINASE_ST"/>
    <property type="match status" value="1"/>
</dbReference>
<evidence type="ECO:0000256" key="2">
    <source>
        <dbReference type="RuleBase" id="RU362114"/>
    </source>
</evidence>
<dbReference type="SUPFAM" id="SSF48403">
    <property type="entry name" value="Ankyrin repeat"/>
    <property type="match status" value="1"/>
</dbReference>
<accession>A9VDZ1</accession>
<dbReference type="RefSeq" id="XP_001750936.1">
    <property type="nucleotide sequence ID" value="XM_001750884.1"/>
</dbReference>
<dbReference type="PANTHER" id="PTHR24144:SF5">
    <property type="entry name" value="BTB DOMAIN-CONTAINING PROTEIN"/>
    <property type="match status" value="1"/>
</dbReference>
<dbReference type="InterPro" id="IPR008271">
    <property type="entry name" value="Ser/Thr_kinase_AS"/>
</dbReference>
<dbReference type="InterPro" id="IPR036770">
    <property type="entry name" value="Ankyrin_rpt-contain_sf"/>
</dbReference>
<dbReference type="eggNOG" id="KOG4177">
    <property type="taxonomic scope" value="Eukaryota"/>
</dbReference>
<feature type="domain" description="PARP catalytic" evidence="5">
    <location>
        <begin position="826"/>
        <end position="1052"/>
    </location>
</feature>
<dbReference type="InterPro" id="IPR011009">
    <property type="entry name" value="Kinase-like_dom_sf"/>
</dbReference>
<dbReference type="EMBL" id="CH991592">
    <property type="protein sequence ID" value="EDQ84261.1"/>
    <property type="molecule type" value="Genomic_DNA"/>
</dbReference>
<evidence type="ECO:0000313" key="6">
    <source>
        <dbReference type="EMBL" id="EDQ84261.1"/>
    </source>
</evidence>
<name>A9VDZ1_MONBE</name>
<dbReference type="Proteomes" id="UP000001357">
    <property type="component" value="Unassembled WGS sequence"/>
</dbReference>
<dbReference type="InterPro" id="IPR002110">
    <property type="entry name" value="Ankyrin_rpt"/>
</dbReference>
<dbReference type="Pfam" id="PF00069">
    <property type="entry name" value="Pkinase"/>
    <property type="match status" value="1"/>
</dbReference>
<keyword evidence="7" id="KW-1185">Reference proteome</keyword>
<sequence>MSADGKQLYRACDSSDPQKALQLVTSWDQQRIRDAAQYKNDGWNGYTPLHYACRKGDVKVVEMLLKHGADTEAKNRFGETPLHEACGNGYVKVVEMLLKHGADAKAKKNTTASVVVAVDTWLRPLLPTRTTTHPLPHLDAFISGAAKQTPNLATVVASIRKTIDEARPDFPAMDWPAFQATTTQALNALDQALEAPEALNNRLGQLDPNTDNLETVLQELHDVTAGFELQPVLLELQTVLAACPAPPTTPVNAPKTPPADLAAALSKVIVLSGVEPKRQELLTSANSNLKRLVLALIDALGAVAKAGTTDTIHRVDTLEQCAQCVDVSAPPPAEALPEAWEELCQAHEKLSLPEQNGLEQLITWRVEHDYEHQDWYLAFALHEAQALVQQLQDMIDWQATTLSVLTSCEEYASGITQSSADQVVSIHEEVAKLQKNIQTTMAFLPLAPDEMRAGLEARLQTMKERLVILQQQLSDQTQVDQVAALAELLHQHFPALLVFLHPDQSALGARLRTVLGPDLPASLILEAMTEVDQGLTLSSLGQVSLQYNQNHKVYKARAALPNLPEQDLAVKEYALAEQHKQDQCRTFLRELRAMRQLEHPHIIPVLGALVDVHSGHPSAYLVQPWCAQGDLQQWLSKARHMATSTVISNLMNQLRTALAFMHSKGLVHRDVKLSNIMLDGAEDQPVVRLGDFDIAKAAAEATMLPSTATASSGTAGYVAPEVLFGRGRVGARPAQDAFSFGCVLYNTYMYPQTVPPAQSRADEVVGHCRWNFQAGDGAFSFPHLAAEMCDIVGDLYKETRALLAADPKQRPSLFSAGQIAERPVTTQVVGPAIDVLRDAPELISEVGELLQQLNTDGRGPANIAVQRVERVHNPVLWERYSVKRREMLHRIKSQEHYDQLQTSTLNAPSGSPALLCDASCQERLLLHGIAPDTMLRDKIVRLGLDYRFAGSSAGHRFGLGVYLADHPGKSHRYSNTGSNGERMLVIARALLGHAFVHPSPPSGALAPPLLPAAPNNERYDSVVATPSGEFHEVVVFKNAQMYPELVVYYTAN</sequence>
<dbReference type="PROSITE" id="PS51059">
    <property type="entry name" value="PARP_CATALYTIC"/>
    <property type="match status" value="1"/>
</dbReference>
<dbReference type="AlphaFoldDB" id="A9VDZ1"/>
<dbReference type="CDD" id="cd14014">
    <property type="entry name" value="STKc_PknB_like"/>
    <property type="match status" value="1"/>
</dbReference>
<dbReference type="Gene3D" id="1.25.40.20">
    <property type="entry name" value="Ankyrin repeat-containing domain"/>
    <property type="match status" value="1"/>
</dbReference>
<organism evidence="6 7">
    <name type="scientific">Monosiga brevicollis</name>
    <name type="common">Choanoflagellate</name>
    <dbReference type="NCBI Taxonomy" id="81824"/>
    <lineage>
        <taxon>Eukaryota</taxon>
        <taxon>Choanoflagellata</taxon>
        <taxon>Craspedida</taxon>
        <taxon>Salpingoecidae</taxon>
        <taxon>Monosiga</taxon>
    </lineage>
</organism>